<accession>A0AAI8Z5Q0</accession>
<organism evidence="7 8">
    <name type="scientific">Lecanosticta acicola</name>
    <dbReference type="NCBI Taxonomy" id="111012"/>
    <lineage>
        <taxon>Eukaryota</taxon>
        <taxon>Fungi</taxon>
        <taxon>Dikarya</taxon>
        <taxon>Ascomycota</taxon>
        <taxon>Pezizomycotina</taxon>
        <taxon>Dothideomycetes</taxon>
        <taxon>Dothideomycetidae</taxon>
        <taxon>Mycosphaerellales</taxon>
        <taxon>Mycosphaerellaceae</taxon>
        <taxon>Lecanosticta</taxon>
    </lineage>
</organism>
<gene>
    <name evidence="7" type="ORF">LECACI_7A008088</name>
</gene>
<feature type="signal peptide" evidence="6">
    <location>
        <begin position="1"/>
        <end position="16"/>
    </location>
</feature>
<dbReference type="AlphaFoldDB" id="A0AAI8Z5Q0"/>
<dbReference type="Proteomes" id="UP001296104">
    <property type="component" value="Unassembled WGS sequence"/>
</dbReference>
<feature type="chain" id="PRO_5042314394" description="Arabinogalactan endo-beta-1,4-galactanase" evidence="6">
    <location>
        <begin position="17"/>
        <end position="349"/>
    </location>
</feature>
<keyword evidence="5 6" id="KW-0326">Glycosidase</keyword>
<comment type="similarity">
    <text evidence="2 6">Belongs to the glycosyl hydrolase 53 family.</text>
</comment>
<evidence type="ECO:0000256" key="1">
    <source>
        <dbReference type="ARBA" id="ARBA00001695"/>
    </source>
</evidence>
<dbReference type="FunFam" id="3.20.20.80:FF:000077">
    <property type="entry name" value="Arabinogalactan endo-beta-1,4-galactanase"/>
    <property type="match status" value="1"/>
</dbReference>
<dbReference type="InterPro" id="IPR017853">
    <property type="entry name" value="GH"/>
</dbReference>
<evidence type="ECO:0000256" key="4">
    <source>
        <dbReference type="ARBA" id="ARBA00022801"/>
    </source>
</evidence>
<dbReference type="PANTHER" id="PTHR34983">
    <property type="entry name" value="ARABINOGALACTAN ENDO-BETA-1,4-GALACTANASE A"/>
    <property type="match status" value="1"/>
</dbReference>
<evidence type="ECO:0000313" key="7">
    <source>
        <dbReference type="EMBL" id="CAK4032930.1"/>
    </source>
</evidence>
<reference evidence="7" key="1">
    <citation type="submission" date="2023-11" db="EMBL/GenBank/DDBJ databases">
        <authorList>
            <person name="Alioto T."/>
            <person name="Alioto T."/>
            <person name="Gomez Garrido J."/>
        </authorList>
    </citation>
    <scope>NUCLEOTIDE SEQUENCE</scope>
</reference>
<keyword evidence="8" id="KW-1185">Reference proteome</keyword>
<dbReference type="Gene3D" id="3.20.20.80">
    <property type="entry name" value="Glycosidases"/>
    <property type="match status" value="1"/>
</dbReference>
<dbReference type="PANTHER" id="PTHR34983:SF1">
    <property type="entry name" value="ARABINOGALACTAN ENDO-BETA-1,4-GALACTANASE A"/>
    <property type="match status" value="1"/>
</dbReference>
<evidence type="ECO:0000256" key="2">
    <source>
        <dbReference type="ARBA" id="ARBA00010687"/>
    </source>
</evidence>
<dbReference type="Pfam" id="PF07745">
    <property type="entry name" value="Glyco_hydro_53"/>
    <property type="match status" value="1"/>
</dbReference>
<name>A0AAI8Z5Q0_9PEZI</name>
<evidence type="ECO:0000256" key="5">
    <source>
        <dbReference type="ARBA" id="ARBA00023295"/>
    </source>
</evidence>
<evidence type="ECO:0000256" key="6">
    <source>
        <dbReference type="RuleBase" id="RU361192"/>
    </source>
</evidence>
<dbReference type="SUPFAM" id="SSF51445">
    <property type="entry name" value="(Trans)glycosidases"/>
    <property type="match status" value="1"/>
</dbReference>
<proteinExistence type="inferred from homology"/>
<keyword evidence="4 6" id="KW-0378">Hydrolase</keyword>
<dbReference type="GO" id="GO:0015926">
    <property type="term" value="F:glucosidase activity"/>
    <property type="evidence" value="ECO:0007669"/>
    <property type="project" value="InterPro"/>
</dbReference>
<dbReference type="EMBL" id="CAVMBE010000074">
    <property type="protein sequence ID" value="CAK4032930.1"/>
    <property type="molecule type" value="Genomic_DNA"/>
</dbReference>
<dbReference type="InterPro" id="IPR011683">
    <property type="entry name" value="Glyco_hydro_53"/>
</dbReference>
<comment type="catalytic activity">
    <reaction evidence="1 6">
        <text>The enzyme specifically hydrolyzes (1-&gt;4)-beta-D-galactosidic linkages in type I arabinogalactans.</text>
        <dbReference type="EC" id="3.2.1.89"/>
    </reaction>
</comment>
<sequence length="349" mass="38046">MRSGFLLALAASQASAALTYKGVDWSSLLVEENAGYSYSTVNGKTEPLENILVDSGVTTVRQRLWNNPSAGNYNLDYNLKLAARAKAAGLDIYLDIHYSDTWADPANQAVPAAWANYDIDELVRAIHDFTLNTMNAFASAGIPLTLVSIGNEITNGLLFPLGTIEKQPQNTARLLHSASAGIKASKLSKQPKILIHLDNGWKSETQEWWYDTVLKQGPFLATDYDVQAVSYYPFYNADATLASLKSSLSNLKSKYGKEVMVVETDWPTYCPKPDYAFPADASNIPFSAAGQTTWVQDVASVLEDVSGAGLFYWEPAWIKNAGLGSSCKNNLMVDQKGQALSSLSVFGQI</sequence>
<evidence type="ECO:0000256" key="3">
    <source>
        <dbReference type="ARBA" id="ARBA00012556"/>
    </source>
</evidence>
<evidence type="ECO:0000313" key="8">
    <source>
        <dbReference type="Proteomes" id="UP001296104"/>
    </source>
</evidence>
<comment type="caution">
    <text evidence="7">The sequence shown here is derived from an EMBL/GenBank/DDBJ whole genome shotgun (WGS) entry which is preliminary data.</text>
</comment>
<protein>
    <recommendedName>
        <fullName evidence="3 6">Arabinogalactan endo-beta-1,4-galactanase</fullName>
        <ecNumber evidence="3 6">3.2.1.89</ecNumber>
    </recommendedName>
</protein>
<dbReference type="EC" id="3.2.1.89" evidence="3 6"/>
<dbReference type="GO" id="GO:0031218">
    <property type="term" value="F:arabinogalactan endo-1,4-beta-galactosidase activity"/>
    <property type="evidence" value="ECO:0007669"/>
    <property type="project" value="UniProtKB-EC"/>
</dbReference>
<dbReference type="GO" id="GO:0045490">
    <property type="term" value="P:pectin catabolic process"/>
    <property type="evidence" value="ECO:0007669"/>
    <property type="project" value="TreeGrafter"/>
</dbReference>
<keyword evidence="6" id="KW-0732">Signal</keyword>